<feature type="transmembrane region" description="Helical" evidence="2">
    <location>
        <begin position="64"/>
        <end position="86"/>
    </location>
</feature>
<feature type="transmembrane region" description="Helical" evidence="2">
    <location>
        <begin position="93"/>
        <end position="111"/>
    </location>
</feature>
<feature type="transmembrane region" description="Helical" evidence="2">
    <location>
        <begin position="7"/>
        <end position="32"/>
    </location>
</feature>
<dbReference type="GO" id="GO:0016020">
    <property type="term" value="C:membrane"/>
    <property type="evidence" value="ECO:0007669"/>
    <property type="project" value="UniProtKB-SubCell"/>
</dbReference>
<feature type="transmembrane region" description="Helical" evidence="2">
    <location>
        <begin position="261"/>
        <end position="280"/>
    </location>
</feature>
<dbReference type="InterPro" id="IPR027197">
    <property type="entry name" value="SLC43A3"/>
</dbReference>
<dbReference type="Ensembl" id="ENSLLET00000042261.1">
    <property type="protein sequence ID" value="ENSLLEP00000040609.1"/>
    <property type="gene ID" value="ENSLLEG00000025846.1"/>
</dbReference>
<evidence type="ECO:0008006" key="5">
    <source>
        <dbReference type="Google" id="ProtNLM"/>
    </source>
</evidence>
<dbReference type="InterPro" id="IPR036259">
    <property type="entry name" value="MFS_trans_sf"/>
</dbReference>
<evidence type="ECO:0000313" key="4">
    <source>
        <dbReference type="Proteomes" id="UP000694569"/>
    </source>
</evidence>
<feature type="transmembrane region" description="Helical" evidence="2">
    <location>
        <begin position="117"/>
        <end position="141"/>
    </location>
</feature>
<dbReference type="SUPFAM" id="SSF103473">
    <property type="entry name" value="MFS general substrate transporter"/>
    <property type="match status" value="1"/>
</dbReference>
<feature type="transmembrane region" description="Helical" evidence="2">
    <location>
        <begin position="342"/>
        <end position="362"/>
    </location>
</feature>
<keyword evidence="2" id="KW-0472">Membrane</keyword>
<feature type="transmembrane region" description="Helical" evidence="2">
    <location>
        <begin position="368"/>
        <end position="390"/>
    </location>
</feature>
<name>A0A8C5WIJ9_9ANUR</name>
<dbReference type="AlphaFoldDB" id="A0A8C5WIJ9"/>
<dbReference type="Gene3D" id="1.20.1250.20">
    <property type="entry name" value="MFS general substrate transporter like domains"/>
    <property type="match status" value="1"/>
</dbReference>
<proteinExistence type="predicted"/>
<feature type="transmembrane region" description="Helical" evidence="2">
    <location>
        <begin position="433"/>
        <end position="454"/>
    </location>
</feature>
<dbReference type="OrthoDB" id="9902731at2759"/>
<accession>A0A8C5WIJ9</accession>
<organism evidence="3 4">
    <name type="scientific">Leptobrachium leishanense</name>
    <name type="common">Leishan spiny toad</name>
    <dbReference type="NCBI Taxonomy" id="445787"/>
    <lineage>
        <taxon>Eukaryota</taxon>
        <taxon>Metazoa</taxon>
        <taxon>Chordata</taxon>
        <taxon>Craniata</taxon>
        <taxon>Vertebrata</taxon>
        <taxon>Euteleostomi</taxon>
        <taxon>Amphibia</taxon>
        <taxon>Batrachia</taxon>
        <taxon>Anura</taxon>
        <taxon>Pelobatoidea</taxon>
        <taxon>Megophryidae</taxon>
        <taxon>Leptobrachium</taxon>
    </lineage>
</organism>
<feature type="transmembrane region" description="Helical" evidence="2">
    <location>
        <begin position="402"/>
        <end position="421"/>
    </location>
</feature>
<keyword evidence="4" id="KW-1185">Reference proteome</keyword>
<keyword evidence="2" id="KW-1133">Transmembrane helix</keyword>
<reference evidence="3" key="2">
    <citation type="submission" date="2025-09" db="UniProtKB">
        <authorList>
            <consortium name="Ensembl"/>
        </authorList>
    </citation>
    <scope>IDENTIFICATION</scope>
</reference>
<feature type="transmembrane region" description="Helical" evidence="2">
    <location>
        <begin position="153"/>
        <end position="174"/>
    </location>
</feature>
<dbReference type="PANTHER" id="PTHR20765:SF1">
    <property type="entry name" value="EQUILIBRATIVE NUCLEOBASE TRANSPORTER 1"/>
    <property type="match status" value="1"/>
</dbReference>
<comment type="subcellular location">
    <subcellularLocation>
        <location evidence="1">Membrane</location>
        <topology evidence="1">Multi-pass membrane protein</topology>
    </subcellularLocation>
</comment>
<feature type="transmembrane region" description="Helical" evidence="2">
    <location>
        <begin position="180"/>
        <end position="200"/>
    </location>
</feature>
<protein>
    <recommendedName>
        <fullName evidence="5">Solute carrier family 43 member 3</fullName>
    </recommendedName>
</protein>
<evidence type="ECO:0000256" key="1">
    <source>
        <dbReference type="ARBA" id="ARBA00004141"/>
    </source>
</evidence>
<feature type="transmembrane region" description="Helical" evidence="2">
    <location>
        <begin position="300"/>
        <end position="321"/>
    </location>
</feature>
<evidence type="ECO:0000256" key="2">
    <source>
        <dbReference type="SAM" id="Phobius"/>
    </source>
</evidence>
<keyword evidence="2" id="KW-0812">Transmembrane</keyword>
<reference evidence="3" key="1">
    <citation type="submission" date="2025-08" db="UniProtKB">
        <authorList>
            <consortium name="Ensembl"/>
        </authorList>
    </citation>
    <scope>IDENTIFICATION</scope>
</reference>
<dbReference type="PANTHER" id="PTHR20765">
    <property type="entry name" value="SOLUTE CARRIER FAMILY 43 MEMBER 3-RELATED"/>
    <property type="match status" value="1"/>
</dbReference>
<dbReference type="GeneTree" id="ENSGT00940000157622"/>
<dbReference type="Proteomes" id="UP000694569">
    <property type="component" value="Unplaced"/>
</dbReference>
<sequence>MNCKHLLTLITGLIECMFFAGITFGWASLVFVLKNEKYFQDLCPASGNQSINATDSCPEQDEQFSIIFTVAAFLNNFMTLPCGFIYDKFGTLTSRLLAISIFTAATLFIALSNADIAVILFPALPLLTTGGILLMMTNIQVGNLFGSYRSTVITFYNGAFDSSSVVFLIVKVLYQNGVSLRATFICITCCCVWHIIRTLFFMPKAFIPYPLPEGYSYGLHCTKCNEAKFLDSTPSNGGEGSGTQEREASGSSFWRCARSSLFIFHFVWLSFMQLRHYMFIATLNPTLTRLSGGDPEIVSYYTNVFALSQCCGILCAPWNGIIIDRQKRKQNVSDSLADLKSCVVSLALTATQCMLFSISATLPMLPALYATFILQVLNRSFLYGGNATFLSIAFPAQHFGKLFGLMMSLSALVLVFQYPTFYIIRTYLHGDPFYVNIALLILGILAFIHPINVLRVCRKKDISKE</sequence>
<evidence type="ECO:0000313" key="3">
    <source>
        <dbReference type="Ensembl" id="ENSLLEP00000040609.1"/>
    </source>
</evidence>